<reference evidence="1 2" key="1">
    <citation type="submission" date="2017-06" db="EMBL/GenBank/DDBJ databases">
        <authorList>
            <person name="Kim H.J."/>
            <person name="Triplett B.A."/>
        </authorList>
    </citation>
    <scope>NUCLEOTIDE SEQUENCE [LARGE SCALE GENOMIC DNA]</scope>
    <source>
        <strain evidence="1 2">CGMCC 4.2132</strain>
    </source>
</reference>
<protein>
    <submittedName>
        <fullName evidence="1">Uncharacterized protein</fullName>
    </submittedName>
</protein>
<dbReference type="AlphaFoldDB" id="A0A239P0M2"/>
<dbReference type="RefSeq" id="WP_089212954.1">
    <property type="nucleotide sequence ID" value="NZ_FZOD01000078.1"/>
</dbReference>
<keyword evidence="2" id="KW-1185">Reference proteome</keyword>
<gene>
    <name evidence="1" type="ORF">SAMN05216276_107839</name>
</gene>
<evidence type="ECO:0000313" key="2">
    <source>
        <dbReference type="Proteomes" id="UP000198282"/>
    </source>
</evidence>
<evidence type="ECO:0000313" key="1">
    <source>
        <dbReference type="EMBL" id="SNT60645.1"/>
    </source>
</evidence>
<dbReference type="Proteomes" id="UP000198282">
    <property type="component" value="Unassembled WGS sequence"/>
</dbReference>
<proteinExistence type="predicted"/>
<sequence length="140" mass="14836">MPTPTTVTAEDRDFRQRVDAVLDAALADDVDATNTLIVNLVATYGGASLGSALLWWIHPITSHPDAPPIGTAAFPHAAATGISAPVTDWVERLIAARLDNDRTAFEQLLDLLVGKAVVREHVMGLLTLVTTHPPAPAASR</sequence>
<accession>A0A239P0M2</accession>
<dbReference type="EMBL" id="FZOD01000078">
    <property type="protein sequence ID" value="SNT60645.1"/>
    <property type="molecule type" value="Genomic_DNA"/>
</dbReference>
<organism evidence="1 2">
    <name type="scientific">Streptosporangium subroseum</name>
    <dbReference type="NCBI Taxonomy" id="106412"/>
    <lineage>
        <taxon>Bacteria</taxon>
        <taxon>Bacillati</taxon>
        <taxon>Actinomycetota</taxon>
        <taxon>Actinomycetes</taxon>
        <taxon>Streptosporangiales</taxon>
        <taxon>Streptosporangiaceae</taxon>
        <taxon>Streptosporangium</taxon>
    </lineage>
</organism>
<name>A0A239P0M2_9ACTN</name>